<feature type="signal peptide" evidence="4">
    <location>
        <begin position="1"/>
        <end position="20"/>
    </location>
</feature>
<dbReference type="InterPro" id="IPR000914">
    <property type="entry name" value="SBP_5_dom"/>
</dbReference>
<evidence type="ECO:0000256" key="2">
    <source>
        <dbReference type="ARBA" id="ARBA00005695"/>
    </source>
</evidence>
<dbReference type="PROSITE" id="PS51257">
    <property type="entry name" value="PROKAR_LIPOPROTEIN"/>
    <property type="match status" value="1"/>
</dbReference>
<dbReference type="STRING" id="37659.GCA_000703125_01217"/>
<proteinExistence type="inferred from homology"/>
<dbReference type="Gene3D" id="3.10.105.10">
    <property type="entry name" value="Dipeptide-binding Protein, Domain 3"/>
    <property type="match status" value="1"/>
</dbReference>
<dbReference type="Pfam" id="PF00496">
    <property type="entry name" value="SBP_bac_5"/>
    <property type="match status" value="1"/>
</dbReference>
<keyword evidence="3 4" id="KW-0732">Signal</keyword>
<dbReference type="SUPFAM" id="SSF53850">
    <property type="entry name" value="Periplasmic binding protein-like II"/>
    <property type="match status" value="1"/>
</dbReference>
<evidence type="ECO:0000259" key="5">
    <source>
        <dbReference type="Pfam" id="PF00496"/>
    </source>
</evidence>
<evidence type="ECO:0000256" key="3">
    <source>
        <dbReference type="ARBA" id="ARBA00022729"/>
    </source>
</evidence>
<dbReference type="RefSeq" id="WP_104410038.1">
    <property type="nucleotide sequence ID" value="NZ_PTIS01000010.1"/>
</dbReference>
<dbReference type="Proteomes" id="UP000239863">
    <property type="component" value="Unassembled WGS sequence"/>
</dbReference>
<comment type="similarity">
    <text evidence="2">Belongs to the bacterial solute-binding protein 5 family.</text>
</comment>
<name>A0A2S6FX39_9CLOT</name>
<dbReference type="GO" id="GO:0043190">
    <property type="term" value="C:ATP-binding cassette (ABC) transporter complex"/>
    <property type="evidence" value="ECO:0007669"/>
    <property type="project" value="InterPro"/>
</dbReference>
<dbReference type="FunFam" id="3.90.76.10:FF:000004">
    <property type="entry name" value="Peptide ABC transporter substrate-binding protein"/>
    <property type="match status" value="1"/>
</dbReference>
<protein>
    <submittedName>
        <fullName evidence="6">Peptide/nickel transport system substrate-binding protein</fullName>
    </submittedName>
</protein>
<dbReference type="Gene3D" id="3.40.190.10">
    <property type="entry name" value="Periplasmic binding protein-like II"/>
    <property type="match status" value="1"/>
</dbReference>
<dbReference type="PROSITE" id="PS01040">
    <property type="entry name" value="SBP_BACTERIAL_5"/>
    <property type="match status" value="1"/>
</dbReference>
<dbReference type="EMBL" id="PTIS01000010">
    <property type="protein sequence ID" value="PPK48068.1"/>
    <property type="molecule type" value="Genomic_DNA"/>
</dbReference>
<dbReference type="AlphaFoldDB" id="A0A2S6FX39"/>
<feature type="domain" description="Solute-binding protein family 5" evidence="5">
    <location>
        <begin position="87"/>
        <end position="441"/>
    </location>
</feature>
<dbReference type="InterPro" id="IPR023765">
    <property type="entry name" value="SBP_5_CS"/>
</dbReference>
<evidence type="ECO:0000256" key="1">
    <source>
        <dbReference type="ARBA" id="ARBA00004193"/>
    </source>
</evidence>
<gene>
    <name evidence="6" type="ORF">BD821_11033</name>
</gene>
<evidence type="ECO:0000256" key="4">
    <source>
        <dbReference type="SAM" id="SignalP"/>
    </source>
</evidence>
<feature type="chain" id="PRO_5039610465" evidence="4">
    <location>
        <begin position="21"/>
        <end position="525"/>
    </location>
</feature>
<evidence type="ECO:0000313" key="6">
    <source>
        <dbReference type="EMBL" id="PPK48068.1"/>
    </source>
</evidence>
<dbReference type="InterPro" id="IPR030678">
    <property type="entry name" value="Peptide/Ni-bd"/>
</dbReference>
<dbReference type="Gene3D" id="3.90.76.10">
    <property type="entry name" value="Dipeptide-binding Protein, Domain 1"/>
    <property type="match status" value="1"/>
</dbReference>
<reference evidence="6 7" key="1">
    <citation type="submission" date="2018-02" db="EMBL/GenBank/DDBJ databases">
        <title>Genomic Encyclopedia of Archaeal and Bacterial Type Strains, Phase II (KMG-II): from individual species to whole genera.</title>
        <authorList>
            <person name="Goeker M."/>
        </authorList>
    </citation>
    <scope>NUCLEOTIDE SEQUENCE [LARGE SCALE GENOMIC DNA]</scope>
    <source>
        <strain evidence="6 7">DSM 15099</strain>
    </source>
</reference>
<dbReference type="GO" id="GO:0042597">
    <property type="term" value="C:periplasmic space"/>
    <property type="evidence" value="ECO:0007669"/>
    <property type="project" value="UniProtKB-ARBA"/>
</dbReference>
<dbReference type="PANTHER" id="PTHR30290">
    <property type="entry name" value="PERIPLASMIC BINDING COMPONENT OF ABC TRANSPORTER"/>
    <property type="match status" value="1"/>
</dbReference>
<comment type="subcellular location">
    <subcellularLocation>
        <location evidence="1">Cell membrane</location>
        <topology evidence="1">Lipid-anchor</topology>
    </subcellularLocation>
</comment>
<dbReference type="OrthoDB" id="9772924at2"/>
<evidence type="ECO:0000313" key="7">
    <source>
        <dbReference type="Proteomes" id="UP000239863"/>
    </source>
</evidence>
<accession>A0A2S6FX39</accession>
<organism evidence="6 7">
    <name type="scientific">Clostridium algidicarnis DSM 15099</name>
    <dbReference type="NCBI Taxonomy" id="1121295"/>
    <lineage>
        <taxon>Bacteria</taxon>
        <taxon>Bacillati</taxon>
        <taxon>Bacillota</taxon>
        <taxon>Clostridia</taxon>
        <taxon>Eubacteriales</taxon>
        <taxon>Clostridiaceae</taxon>
        <taxon>Clostridium</taxon>
    </lineage>
</organism>
<dbReference type="GO" id="GO:0015833">
    <property type="term" value="P:peptide transport"/>
    <property type="evidence" value="ECO:0007669"/>
    <property type="project" value="TreeGrafter"/>
</dbReference>
<dbReference type="PIRSF" id="PIRSF002741">
    <property type="entry name" value="MppA"/>
    <property type="match status" value="1"/>
</dbReference>
<comment type="caution">
    <text evidence="6">The sequence shown here is derived from an EMBL/GenBank/DDBJ whole genome shotgun (WGS) entry which is preliminary data.</text>
</comment>
<dbReference type="InterPro" id="IPR039424">
    <property type="entry name" value="SBP_5"/>
</dbReference>
<dbReference type="CDD" id="cd00995">
    <property type="entry name" value="PBP2_NikA_DppA_OppA_like"/>
    <property type="match status" value="1"/>
</dbReference>
<dbReference type="PANTHER" id="PTHR30290:SF59">
    <property type="entry name" value="OLIGOPEPTIDE ABC TRANSPORTER,SUBSTRATE-BINDING PROTEIN"/>
    <property type="match status" value="1"/>
</dbReference>
<sequence length="525" mass="58900">MKAKKMLAVIMAASMILATACGTKKDGDLNTPADKTIKDGGTIIFQAGGDPNVLNPLYGNDRVTMTINNALFSPLFVMNGDKTDFYLAESFESSSDFLTYTLKLKKDLKWHDGKPLTSDDMIFTLDKILDKDENSLLRDYLVVNDKPIEYKKIDDTTVEFKLPEVTATFKSSIARLTPIPKHIFEGEENIAKSTKNDNPIGSGPYKYKESTKGESVTLVRNEDYFRGKPHLETVVYRIIPDANAANSALTTGEISAKYISAKDVDKFKDKLNVITFSENMLNNMVINQNNDALKMKEVRQAIAYALNKEELIKGAYTSTEYGDKANTVFTPGTLYHDNDNIEKYDFNIEKSKELLSKAGITSLDLKLAYTNGSKEQEAQSLIVQQRLKDVGINVELMGMERNAFIQKLVDAKNNKDFDLGFNGFVMGVDPDGYKPLFLTGNPNNFMNYSNKDLDILWEKGAVETDDTKRGEIYKEIQKTIADDMSLYPIVFPKSIVAIDNKFGGVEEAEPAPIFMFRDLSKLYEK</sequence>
<dbReference type="GO" id="GO:1904680">
    <property type="term" value="F:peptide transmembrane transporter activity"/>
    <property type="evidence" value="ECO:0007669"/>
    <property type="project" value="TreeGrafter"/>
</dbReference>